<protein>
    <submittedName>
        <fullName evidence="1">Uncharacterized protein</fullName>
    </submittedName>
</protein>
<dbReference type="EMBL" id="CP002598">
    <property type="protein sequence ID" value="AEA29074.1"/>
    <property type="molecule type" value="Genomic_DNA"/>
</dbReference>
<dbReference type="Proteomes" id="UP000007809">
    <property type="component" value="Plasmid pPSED03"/>
</dbReference>
<dbReference type="AlphaFoldDB" id="F2L7A1"/>
<dbReference type="HOGENOM" id="CLU_2635470_0_0_11"/>
<accession>F2L7A1</accession>
<dbReference type="KEGG" id="pdx:Psed_7017"/>
<evidence type="ECO:0000313" key="2">
    <source>
        <dbReference type="Proteomes" id="UP000007809"/>
    </source>
</evidence>
<evidence type="ECO:0000313" key="1">
    <source>
        <dbReference type="EMBL" id="AEA29074.1"/>
    </source>
</evidence>
<keyword evidence="1" id="KW-0614">Plasmid</keyword>
<keyword evidence="2" id="KW-1185">Reference proteome</keyword>
<gene>
    <name evidence="1" type="ordered locus">Psed_7017</name>
</gene>
<name>F2L7A1_PSEUX</name>
<geneLocation type="plasmid" evidence="1 2">
    <name>pPSED03</name>
</geneLocation>
<reference evidence="1 2" key="1">
    <citation type="journal article" date="2011" name="J. Bacteriol.">
        <title>Genome sequence of the 1,4-dioxane-degrading Pseudonocardia dioxanivorans strain CB1190.</title>
        <authorList>
            <person name="Sales C.M."/>
            <person name="Mahendra S."/>
            <person name="Grostern A."/>
            <person name="Parales R.E."/>
            <person name="Goodwin L.A."/>
            <person name="Woyke T."/>
            <person name="Nolan M."/>
            <person name="Lapidus A."/>
            <person name="Chertkov O."/>
            <person name="Ovchinnikova G."/>
            <person name="Sczyrba A."/>
            <person name="Alvarez-Cohen L."/>
        </authorList>
    </citation>
    <scope>NUCLEOTIDE SEQUENCE [LARGE SCALE GENOMIC DNA]</scope>
    <source>
        <strain evidence="2">ATCC 55486 / DSM 44775 / JCM 13855 / CB1190</strain>
    </source>
</reference>
<proteinExistence type="predicted"/>
<sequence length="77" mass="7959">MIHDMSQSATPADTQRDRLALGVRVPAPCASCSGALTARLPHRVTRRAAGTVELTCERCGAADTVPAALAGRLMAGE</sequence>
<organism evidence="1 2">
    <name type="scientific">Pseudonocardia dioxanivorans (strain ATCC 55486 / DSM 44775 / JCM 13855 / CB1190)</name>
    <dbReference type="NCBI Taxonomy" id="675635"/>
    <lineage>
        <taxon>Bacteria</taxon>
        <taxon>Bacillati</taxon>
        <taxon>Actinomycetota</taxon>
        <taxon>Actinomycetes</taxon>
        <taxon>Pseudonocardiales</taxon>
        <taxon>Pseudonocardiaceae</taxon>
        <taxon>Pseudonocardia</taxon>
    </lineage>
</organism>